<dbReference type="Proteomes" id="UP000287144">
    <property type="component" value="Unassembled WGS sequence"/>
</dbReference>
<dbReference type="EMBL" id="NKCK01000004">
    <property type="protein sequence ID" value="RSM15346.1"/>
    <property type="molecule type" value="Genomic_DNA"/>
</dbReference>
<evidence type="ECO:0000313" key="2">
    <source>
        <dbReference type="EMBL" id="RSM15346.1"/>
    </source>
</evidence>
<feature type="compositionally biased region" description="Polar residues" evidence="1">
    <location>
        <begin position="1"/>
        <end position="10"/>
    </location>
</feature>
<dbReference type="AlphaFoldDB" id="A0A428UM35"/>
<sequence>MSPVEISSLTVVPYHGPSESARARKRRLTQGSGGSKSGTVSKIRNACNSCREKKTRYCQYMPTASTPQLQDTRPVASTETNISPSRTFSPTETYVSPPQPALDAPLNPSPNSDDIQGDTPTAPLQEDQYGHLHGGSSEFAFLHFARQKLSSLPSMSIDFLRLPPIWLWITSSRLTS</sequence>
<evidence type="ECO:0000256" key="1">
    <source>
        <dbReference type="SAM" id="MobiDB-lite"/>
    </source>
</evidence>
<accession>A0A428UM35</accession>
<keyword evidence="3" id="KW-1185">Reference proteome</keyword>
<organism evidence="2 3">
    <name type="scientific">Fusarium oligoseptatum</name>
    <dbReference type="NCBI Taxonomy" id="2604345"/>
    <lineage>
        <taxon>Eukaryota</taxon>
        <taxon>Fungi</taxon>
        <taxon>Dikarya</taxon>
        <taxon>Ascomycota</taxon>
        <taxon>Pezizomycotina</taxon>
        <taxon>Sordariomycetes</taxon>
        <taxon>Hypocreomycetidae</taxon>
        <taxon>Hypocreales</taxon>
        <taxon>Nectriaceae</taxon>
        <taxon>Fusarium</taxon>
        <taxon>Fusarium solani species complex</taxon>
    </lineage>
</organism>
<feature type="region of interest" description="Disordered" evidence="1">
    <location>
        <begin position="1"/>
        <end position="41"/>
    </location>
</feature>
<feature type="region of interest" description="Disordered" evidence="1">
    <location>
        <begin position="63"/>
        <end position="130"/>
    </location>
</feature>
<name>A0A428UM35_9HYPO</name>
<comment type="caution">
    <text evidence="2">The sequence shown here is derived from an EMBL/GenBank/DDBJ whole genome shotgun (WGS) entry which is preliminary data.</text>
</comment>
<gene>
    <name evidence="2" type="ORF">CEP52_000777</name>
</gene>
<reference evidence="2 3" key="1">
    <citation type="submission" date="2017-06" db="EMBL/GenBank/DDBJ databases">
        <title>Comparative genomic analysis of Ambrosia Fusariam Clade fungi.</title>
        <authorList>
            <person name="Stajich J.E."/>
            <person name="Carrillo J."/>
            <person name="Kijimoto T."/>
            <person name="Eskalen A."/>
            <person name="O'Donnell K."/>
            <person name="Kasson M."/>
        </authorList>
    </citation>
    <scope>NUCLEOTIDE SEQUENCE [LARGE SCALE GENOMIC DNA]</scope>
    <source>
        <strain evidence="2 3">NRRL62579</strain>
    </source>
</reference>
<proteinExistence type="predicted"/>
<feature type="compositionally biased region" description="Polar residues" evidence="1">
    <location>
        <begin position="63"/>
        <end position="96"/>
    </location>
</feature>
<protein>
    <submittedName>
        <fullName evidence="2">Uncharacterized protein</fullName>
    </submittedName>
</protein>
<evidence type="ECO:0000313" key="3">
    <source>
        <dbReference type="Proteomes" id="UP000287144"/>
    </source>
</evidence>